<keyword evidence="1" id="KW-0812">Transmembrane</keyword>
<dbReference type="Proteomes" id="UP001295423">
    <property type="component" value="Unassembled WGS sequence"/>
</dbReference>
<feature type="transmembrane region" description="Helical" evidence="1">
    <location>
        <begin position="16"/>
        <end position="36"/>
    </location>
</feature>
<reference evidence="2" key="1">
    <citation type="submission" date="2023-08" db="EMBL/GenBank/DDBJ databases">
        <authorList>
            <person name="Audoor S."/>
            <person name="Bilcke G."/>
        </authorList>
    </citation>
    <scope>NUCLEOTIDE SEQUENCE</scope>
</reference>
<gene>
    <name evidence="2" type="ORF">CYCCA115_LOCUS19453</name>
</gene>
<dbReference type="InterPro" id="IPR012444">
    <property type="entry name" value="DUF1647"/>
</dbReference>
<dbReference type="Pfam" id="PF07801">
    <property type="entry name" value="DUF1647"/>
    <property type="match status" value="1"/>
</dbReference>
<accession>A0AAD2G3Z3</accession>
<keyword evidence="1" id="KW-0472">Membrane</keyword>
<keyword evidence="1" id="KW-1133">Transmembrane helix</keyword>
<evidence type="ECO:0000256" key="1">
    <source>
        <dbReference type="SAM" id="Phobius"/>
    </source>
</evidence>
<protein>
    <submittedName>
        <fullName evidence="2">Uncharacterized protein</fullName>
    </submittedName>
</protein>
<comment type="caution">
    <text evidence="2">The sequence shown here is derived from an EMBL/GenBank/DDBJ whole genome shotgun (WGS) entry which is preliminary data.</text>
</comment>
<proteinExistence type="predicted"/>
<dbReference type="EMBL" id="CAKOGP040002091">
    <property type="protein sequence ID" value="CAJ1961947.1"/>
    <property type="molecule type" value="Genomic_DNA"/>
</dbReference>
<keyword evidence="3" id="KW-1185">Reference proteome</keyword>
<evidence type="ECO:0000313" key="2">
    <source>
        <dbReference type="EMBL" id="CAJ1961947.1"/>
    </source>
</evidence>
<dbReference type="PANTHER" id="PTHR31389:SF4">
    <property type="entry name" value="LD39211P"/>
    <property type="match status" value="1"/>
</dbReference>
<organism evidence="2 3">
    <name type="scientific">Cylindrotheca closterium</name>
    <dbReference type="NCBI Taxonomy" id="2856"/>
    <lineage>
        <taxon>Eukaryota</taxon>
        <taxon>Sar</taxon>
        <taxon>Stramenopiles</taxon>
        <taxon>Ochrophyta</taxon>
        <taxon>Bacillariophyta</taxon>
        <taxon>Bacillariophyceae</taxon>
        <taxon>Bacillariophycidae</taxon>
        <taxon>Bacillariales</taxon>
        <taxon>Bacillariaceae</taxon>
        <taxon>Cylindrotheca</taxon>
    </lineage>
</organism>
<dbReference type="AlphaFoldDB" id="A0AAD2G3Z3"/>
<sequence>MVDIARHGGQKRRKGRIYQCILLATFTAGFAVFSSYDAEFPIPIEHEMFRGITYLSKDPRCRYNGNCPTGQTCRGGTCRPYMNETILTLRKPVHSECARVCLEELKADEWWYQESIPIVQGEYPWDGGCIIQYQRQGKDEFSQKWKPPSLEEWMQQRYRYVLRADPSRQRGLEAPSSWFALCAQPCESNQDCPSDMKCLGRPKSDIPPTISAEPKSCGSPSPTRFADDLMIVSGSNTRYFNALENFAASLKFWAPKSKLAVFNLGMSEEQLLQVRKWPNVHRIHWRNGFPSRFPEHIDNLHNYAWKSLAINESVHEYKSMFWLDAGATFSGPIDPIREIIHRDGIFLVKGQDAHMKDLSVPETYKWFGFEKDSFVGGPHFAGGIQGHVHPSRYIDTIVLPNAECAMDAKCIDPEGSSLGNHRFDQTSLSILAYQYHVRPQHHTEYLAAGRHRLNDDMKIPNRIRMWTARGSCSFYSEMKYLLAPK</sequence>
<name>A0AAD2G3Z3_9STRA</name>
<dbReference type="PANTHER" id="PTHR31389">
    <property type="entry name" value="LD39211P"/>
    <property type="match status" value="1"/>
</dbReference>
<evidence type="ECO:0000313" key="3">
    <source>
        <dbReference type="Proteomes" id="UP001295423"/>
    </source>
</evidence>